<accession>A0ABD4T4I4</accession>
<organism evidence="1 2">
    <name type="scientific">Lyngbya confervoides BDU141951</name>
    <dbReference type="NCBI Taxonomy" id="1574623"/>
    <lineage>
        <taxon>Bacteria</taxon>
        <taxon>Bacillati</taxon>
        <taxon>Cyanobacteriota</taxon>
        <taxon>Cyanophyceae</taxon>
        <taxon>Oscillatoriophycideae</taxon>
        <taxon>Oscillatoriales</taxon>
        <taxon>Microcoleaceae</taxon>
        <taxon>Lyngbya</taxon>
    </lineage>
</organism>
<sequence>MMAFDFPVCPVCRGHGRVAVKGDLEAVEGPVCSTCQGTGDLPRSLREALLRAAEADLRAARRYGAVGIAQTHHGLLNLSYEREDRVYELRRFDGSGGVLARGPKRGVLPALIHSYVLLEA</sequence>
<protein>
    <recommendedName>
        <fullName evidence="3">Molecular chaperone DnaJ</fullName>
    </recommendedName>
</protein>
<evidence type="ECO:0008006" key="3">
    <source>
        <dbReference type="Google" id="ProtNLM"/>
    </source>
</evidence>
<evidence type="ECO:0000313" key="2">
    <source>
        <dbReference type="Proteomes" id="UP000031561"/>
    </source>
</evidence>
<keyword evidence="1" id="KW-0614">Plasmid</keyword>
<dbReference type="RefSeq" id="WP_166282029.1">
    <property type="nucleotide sequence ID" value="NZ_JTHE03000057.1"/>
</dbReference>
<keyword evidence="2" id="KW-1185">Reference proteome</keyword>
<geneLocation type="plasmid" evidence="1">
    <name>unnamed17</name>
</geneLocation>
<gene>
    <name evidence="1" type="ORF">QQ91_0009940</name>
</gene>
<dbReference type="AlphaFoldDB" id="A0ABD4T4I4"/>
<proteinExistence type="predicted"/>
<dbReference type="Proteomes" id="UP000031561">
    <property type="component" value="Unassembled WGS sequence"/>
</dbReference>
<comment type="caution">
    <text evidence="1">The sequence shown here is derived from an EMBL/GenBank/DDBJ whole genome shotgun (WGS) entry which is preliminary data.</text>
</comment>
<name>A0ABD4T4I4_9CYAN</name>
<evidence type="ECO:0000313" key="1">
    <source>
        <dbReference type="EMBL" id="MCM1983142.1"/>
    </source>
</evidence>
<dbReference type="EMBL" id="JTHE03000057">
    <property type="protein sequence ID" value="MCM1983142.1"/>
    <property type="molecule type" value="Genomic_DNA"/>
</dbReference>
<dbReference type="Gene3D" id="6.20.20.10">
    <property type="match status" value="1"/>
</dbReference>
<reference evidence="1 2" key="1">
    <citation type="journal article" date="2015" name="Genome Announc.">
        <title>Draft Genome Sequence of Filamentous Marine Cyanobacterium Lyngbya confervoides Strain BDU141951.</title>
        <authorList>
            <person name="Chandrababunaidu M.M."/>
            <person name="Sen D."/>
            <person name="Tripathy S."/>
        </authorList>
    </citation>
    <scope>NUCLEOTIDE SEQUENCE [LARGE SCALE GENOMIC DNA]</scope>
    <source>
        <strain evidence="1 2">BDU141951</strain>
    </source>
</reference>